<dbReference type="HOGENOM" id="CLU_061901_3_1_9"/>
<keyword evidence="3" id="KW-1185">Reference proteome</keyword>
<evidence type="ECO:0000313" key="3">
    <source>
        <dbReference type="Proteomes" id="UP000005926"/>
    </source>
</evidence>
<dbReference type="NCBIfam" id="NF006670">
    <property type="entry name" value="PRK09218.1"/>
    <property type="match status" value="1"/>
</dbReference>
<comment type="caution">
    <text evidence="2">The sequence shown here is derived from an EMBL/GenBank/DDBJ whole genome shotgun (WGS) entry which is preliminary data.</text>
</comment>
<dbReference type="AlphaFoldDB" id="C8NIC9"/>
<reference evidence="2 3" key="1">
    <citation type="submission" date="2009-08" db="EMBL/GenBank/DDBJ databases">
        <authorList>
            <person name="Muzny D."/>
            <person name="Qin X."/>
            <person name="Deng J."/>
            <person name="Jiang H."/>
            <person name="Liu Y."/>
            <person name="Qu J."/>
            <person name="Song X.-Z."/>
            <person name="Zhang L."/>
            <person name="Thornton R."/>
            <person name="Coyle M."/>
            <person name="Francisco L."/>
            <person name="Jackson L."/>
            <person name="Javaid M."/>
            <person name="Korchina V."/>
            <person name="Kovar C."/>
            <person name="Mata R."/>
            <person name="Mathew T."/>
            <person name="Ngo R."/>
            <person name="Nguyen L."/>
            <person name="Nguyen N."/>
            <person name="Okwuonu G."/>
            <person name="Ongeri F."/>
            <person name="Pham C."/>
            <person name="Simmons D."/>
            <person name="Wilczek-Boney K."/>
            <person name="Hale W."/>
            <person name="Jakkamsetti A."/>
            <person name="Pham P."/>
            <person name="Ruth R."/>
            <person name="San Lucas F."/>
            <person name="Warren J."/>
            <person name="Zhang J."/>
            <person name="Zhao Z."/>
            <person name="Zhou C."/>
            <person name="Zhu D."/>
            <person name="Lee S."/>
            <person name="Bess C."/>
            <person name="Blankenburg K."/>
            <person name="Forbes L."/>
            <person name="Fu Q."/>
            <person name="Gubbala S."/>
            <person name="Hirani K."/>
            <person name="Jayaseelan J.C."/>
            <person name="Lara F."/>
            <person name="Munidasa M."/>
            <person name="Palculict T."/>
            <person name="Patil S."/>
            <person name="Pu L.-L."/>
            <person name="Saada N."/>
            <person name="Tang L."/>
            <person name="Weissenberger G."/>
            <person name="Zhu Y."/>
            <person name="Hemphill L."/>
            <person name="Shang Y."/>
            <person name="Youmans B."/>
            <person name="Ayvaz T."/>
            <person name="Ross M."/>
            <person name="Santibanez J."/>
            <person name="Aqrawi P."/>
            <person name="Gross S."/>
            <person name="Joshi V."/>
            <person name="Fowler G."/>
            <person name="Nazareth L."/>
            <person name="Reid J."/>
            <person name="Worley K."/>
            <person name="Petrosino J."/>
            <person name="Highlander S."/>
            <person name="Gibbs R."/>
        </authorList>
    </citation>
    <scope>NUCLEOTIDE SEQUENCE [LARGE SCALE GENOMIC DNA]</scope>
    <source>
        <strain evidence="2 3">ATCC 49175</strain>
    </source>
</reference>
<dbReference type="InterPro" id="IPR036821">
    <property type="entry name" value="Peptide_deformylase_sf"/>
</dbReference>
<dbReference type="PIRSF" id="PIRSF004749">
    <property type="entry name" value="Pep_def"/>
    <property type="match status" value="1"/>
</dbReference>
<dbReference type="STRING" id="638301.HMPREF0444_1674"/>
<dbReference type="CDD" id="cd00487">
    <property type="entry name" value="Pep_deformylase"/>
    <property type="match status" value="1"/>
</dbReference>
<protein>
    <submittedName>
        <fullName evidence="2">Peptide deformylase</fullName>
        <ecNumber evidence="2">3.5.1.88</ecNumber>
    </submittedName>
</protein>
<dbReference type="PANTHER" id="PTHR10458:SF22">
    <property type="entry name" value="PEPTIDE DEFORMYLASE"/>
    <property type="match status" value="1"/>
</dbReference>
<evidence type="ECO:0000256" key="1">
    <source>
        <dbReference type="ARBA" id="ARBA00010759"/>
    </source>
</evidence>
<dbReference type="RefSeq" id="WP_005606220.1">
    <property type="nucleotide sequence ID" value="NZ_CP102283.1"/>
</dbReference>
<dbReference type="EMBL" id="ACKZ01000027">
    <property type="protein sequence ID" value="EEW36604.1"/>
    <property type="molecule type" value="Genomic_DNA"/>
</dbReference>
<accession>C8NIC9</accession>
<dbReference type="GO" id="GO:0042586">
    <property type="term" value="F:peptide deformylase activity"/>
    <property type="evidence" value="ECO:0007669"/>
    <property type="project" value="UniProtKB-EC"/>
</dbReference>
<comment type="similarity">
    <text evidence="1">Belongs to the polypeptide deformylase family.</text>
</comment>
<dbReference type="EC" id="3.5.1.88" evidence="2"/>
<dbReference type="Pfam" id="PF01327">
    <property type="entry name" value="Pep_deformylase"/>
    <property type="match status" value="1"/>
</dbReference>
<dbReference type="PRINTS" id="PR01576">
    <property type="entry name" value="PDEFORMYLASE"/>
</dbReference>
<dbReference type="PANTHER" id="PTHR10458">
    <property type="entry name" value="PEPTIDE DEFORMYLASE"/>
    <property type="match status" value="1"/>
</dbReference>
<sequence length="137" mass="15242">MQKNIMKDPLFLSQKSSVADPKADAQVVRDLQDTLRANRDRCVGMAANMIGVKKNIIIVAIGPMDLVMLNPRITKKQGPYETEEGCLSHTGTKKTTRYQTIEVAYTDPSGKKHTGTFTDFTAQVIQHEIDHLEGILI</sequence>
<organism evidence="2 3">
    <name type="scientific">Granulicatella adiacens ATCC 49175</name>
    <dbReference type="NCBI Taxonomy" id="638301"/>
    <lineage>
        <taxon>Bacteria</taxon>
        <taxon>Bacillati</taxon>
        <taxon>Bacillota</taxon>
        <taxon>Bacilli</taxon>
        <taxon>Lactobacillales</taxon>
        <taxon>Carnobacteriaceae</taxon>
        <taxon>Granulicatella</taxon>
    </lineage>
</organism>
<dbReference type="Gene3D" id="3.90.45.10">
    <property type="entry name" value="Peptide deformylase"/>
    <property type="match status" value="1"/>
</dbReference>
<dbReference type="GeneID" id="78412558"/>
<keyword evidence="2" id="KW-0378">Hydrolase</keyword>
<evidence type="ECO:0000313" key="2">
    <source>
        <dbReference type="EMBL" id="EEW36604.1"/>
    </source>
</evidence>
<dbReference type="eggNOG" id="COG0242">
    <property type="taxonomic scope" value="Bacteria"/>
</dbReference>
<dbReference type="SUPFAM" id="SSF56420">
    <property type="entry name" value="Peptide deformylase"/>
    <property type="match status" value="1"/>
</dbReference>
<proteinExistence type="inferred from homology"/>
<name>C8NIC9_9LACT</name>
<dbReference type="Proteomes" id="UP000005926">
    <property type="component" value="Unassembled WGS sequence"/>
</dbReference>
<dbReference type="InterPro" id="IPR023635">
    <property type="entry name" value="Peptide_deformylase"/>
</dbReference>
<gene>
    <name evidence="2" type="primary">def</name>
    <name evidence="2" type="ORF">HMPREF0444_1674</name>
</gene>